<dbReference type="AlphaFoldDB" id="A0AAW8R4Y1"/>
<sequence length="320" mass="35586">MRVKTESELLTDLAINLPSPLEQISLPDSAAKGVEVWCKRDDLIHPIISGNKWRKLQQTLVSWYSSPPSHVISFGGPYSNHLHALAFCCAQLGIAFTAVVRGKYLQHQVLSPTLQDICHWQGQLHFVNKTDYQRRTDPAYIDELKNYLQADLCIPEGGSQSAALQGVAEIHKEVSYQQPELMFDLALLPVASGASLAGLVNKHQATSINTFVGVAVLKGKSYLEELVGQFLGQEQHTRWHIEHEYHHGGYAKTSADLLAFCEHYNANNSLQIEPVYSGKCFWAANDMIKTGKIRPGSRVLLLHTGGLQGNRAHKRINVSK</sequence>
<feature type="modified residue" description="N6-(pyridoxal phosphate)lysine" evidence="5">
    <location>
        <position position="52"/>
    </location>
</feature>
<protein>
    <submittedName>
        <fullName evidence="7">Pyridoxal-phosphate dependent enzyme</fullName>
    </submittedName>
</protein>
<dbReference type="PIRSF" id="PIRSF006278">
    <property type="entry name" value="ACCD_DCysDesulf"/>
    <property type="match status" value="1"/>
</dbReference>
<feature type="active site" description="Nucleophile" evidence="4">
    <location>
        <position position="79"/>
    </location>
</feature>
<feature type="domain" description="Tryptophan synthase beta chain-like PALP" evidence="6">
    <location>
        <begin position="26"/>
        <end position="305"/>
    </location>
</feature>
<dbReference type="Proteomes" id="UP001249020">
    <property type="component" value="Unassembled WGS sequence"/>
</dbReference>
<dbReference type="Gene3D" id="3.40.50.1100">
    <property type="match status" value="2"/>
</dbReference>
<dbReference type="PANTHER" id="PTHR43780">
    <property type="entry name" value="1-AMINOCYCLOPROPANE-1-CARBOXYLATE DEAMINASE-RELATED"/>
    <property type="match status" value="1"/>
</dbReference>
<evidence type="ECO:0000256" key="5">
    <source>
        <dbReference type="PIRSR" id="PIRSR006278-2"/>
    </source>
</evidence>
<gene>
    <name evidence="7" type="ORF">RM544_11630</name>
</gene>
<evidence type="ECO:0000259" key="6">
    <source>
        <dbReference type="Pfam" id="PF00291"/>
    </source>
</evidence>
<comment type="caution">
    <text evidence="7">The sequence shown here is derived from an EMBL/GenBank/DDBJ whole genome shotgun (WGS) entry which is preliminary data.</text>
</comment>
<evidence type="ECO:0000256" key="2">
    <source>
        <dbReference type="ARBA" id="ARBA00008639"/>
    </source>
</evidence>
<name>A0AAW8R4Y1_9ALTE</name>
<dbReference type="InterPro" id="IPR001926">
    <property type="entry name" value="TrpB-like_PALP"/>
</dbReference>
<organism evidence="7 8">
    <name type="scientific">Brumicola blandensis</name>
    <dbReference type="NCBI Taxonomy" id="3075611"/>
    <lineage>
        <taxon>Bacteria</taxon>
        <taxon>Pseudomonadati</taxon>
        <taxon>Pseudomonadota</taxon>
        <taxon>Gammaproteobacteria</taxon>
        <taxon>Alteromonadales</taxon>
        <taxon>Alteromonadaceae</taxon>
        <taxon>Brumicola</taxon>
    </lineage>
</organism>
<dbReference type="SUPFAM" id="SSF53686">
    <property type="entry name" value="Tryptophan synthase beta subunit-like PLP-dependent enzymes"/>
    <property type="match status" value="1"/>
</dbReference>
<accession>A0AAW8R4Y1</accession>
<keyword evidence="8" id="KW-1185">Reference proteome</keyword>
<evidence type="ECO:0000256" key="1">
    <source>
        <dbReference type="ARBA" id="ARBA00001933"/>
    </source>
</evidence>
<comment type="similarity">
    <text evidence="2">Belongs to the ACC deaminase/D-cysteine desulfhydrase family.</text>
</comment>
<dbReference type="InterPro" id="IPR027278">
    <property type="entry name" value="ACCD_DCysDesulf"/>
</dbReference>
<dbReference type="RefSeq" id="WP_311361959.1">
    <property type="nucleotide sequence ID" value="NZ_JAVRIE010000004.1"/>
</dbReference>
<evidence type="ECO:0000256" key="3">
    <source>
        <dbReference type="ARBA" id="ARBA00022898"/>
    </source>
</evidence>
<dbReference type="GO" id="GO:0019148">
    <property type="term" value="F:D-cysteine desulfhydrase activity"/>
    <property type="evidence" value="ECO:0007669"/>
    <property type="project" value="TreeGrafter"/>
</dbReference>
<evidence type="ECO:0000313" key="8">
    <source>
        <dbReference type="Proteomes" id="UP001249020"/>
    </source>
</evidence>
<dbReference type="EMBL" id="JAVRIE010000004">
    <property type="protein sequence ID" value="MDT0583191.1"/>
    <property type="molecule type" value="Genomic_DNA"/>
</dbReference>
<dbReference type="InterPro" id="IPR036052">
    <property type="entry name" value="TrpB-like_PALP_sf"/>
</dbReference>
<dbReference type="PANTHER" id="PTHR43780:SF2">
    <property type="entry name" value="1-AMINOCYCLOPROPANE-1-CARBOXYLATE DEAMINASE-RELATED"/>
    <property type="match status" value="1"/>
</dbReference>
<proteinExistence type="inferred from homology"/>
<dbReference type="Pfam" id="PF00291">
    <property type="entry name" value="PALP"/>
    <property type="match status" value="1"/>
</dbReference>
<evidence type="ECO:0000313" key="7">
    <source>
        <dbReference type="EMBL" id="MDT0583191.1"/>
    </source>
</evidence>
<reference evidence="7 8" key="1">
    <citation type="submission" date="2023-09" db="EMBL/GenBank/DDBJ databases">
        <authorList>
            <person name="Rey-Velasco X."/>
        </authorList>
    </citation>
    <scope>NUCLEOTIDE SEQUENCE [LARGE SCALE GENOMIC DNA]</scope>
    <source>
        <strain evidence="7 8">W409</strain>
    </source>
</reference>
<keyword evidence="3 5" id="KW-0663">Pyridoxal phosphate</keyword>
<comment type="cofactor">
    <cofactor evidence="1">
        <name>pyridoxal 5'-phosphate</name>
        <dbReference type="ChEBI" id="CHEBI:597326"/>
    </cofactor>
</comment>
<evidence type="ECO:0000256" key="4">
    <source>
        <dbReference type="PIRSR" id="PIRSR006278-1"/>
    </source>
</evidence>